<gene>
    <name evidence="2" type="ORF">NPRO_06110</name>
</gene>
<name>A0A809S3C0_9BACT</name>
<sequence length="89" mass="10336">MRISDTEVKKILAKSVIQDIESLMEGIDDPQYEIDPQMVKRLTREVIEMPDRDDFVAEIKARIEKGEYKPTGEEIADAMIRRSIADRVR</sequence>
<dbReference type="InterPro" id="IPR035890">
    <property type="entry name" value="Anti-sigma-28_factor_FlgM_sf"/>
</dbReference>
<proteinExistence type="predicted"/>
<dbReference type="AlphaFoldDB" id="A0A809S3C0"/>
<evidence type="ECO:0000313" key="2">
    <source>
        <dbReference type="EMBL" id="BBO23016.1"/>
    </source>
</evidence>
<evidence type="ECO:0000313" key="3">
    <source>
        <dbReference type="Proteomes" id="UP000662873"/>
    </source>
</evidence>
<feature type="domain" description="Anti-sigma-28 factor FlgM C-terminal" evidence="1">
    <location>
        <begin position="39"/>
        <end position="80"/>
    </location>
</feature>
<dbReference type="Proteomes" id="UP000662873">
    <property type="component" value="Chromosome"/>
</dbReference>
<dbReference type="Gene3D" id="6.10.140.30">
    <property type="entry name" value="Anti-sigma-28 factor FlgM"/>
    <property type="match status" value="1"/>
</dbReference>
<organism evidence="2 3">
    <name type="scientific">Candidatus Nitrosymbiomonas proteolyticus</name>
    <dbReference type="NCBI Taxonomy" id="2608984"/>
    <lineage>
        <taxon>Bacteria</taxon>
        <taxon>Bacillati</taxon>
        <taxon>Armatimonadota</taxon>
        <taxon>Armatimonadota incertae sedis</taxon>
        <taxon>Candidatus Nitrosymbiomonas</taxon>
    </lineage>
</organism>
<dbReference type="SUPFAM" id="SSF101498">
    <property type="entry name" value="Anti-sigma factor FlgM"/>
    <property type="match status" value="1"/>
</dbReference>
<dbReference type="Pfam" id="PF04316">
    <property type="entry name" value="FlgM"/>
    <property type="match status" value="1"/>
</dbReference>
<evidence type="ECO:0000259" key="1">
    <source>
        <dbReference type="Pfam" id="PF04316"/>
    </source>
</evidence>
<dbReference type="EMBL" id="AP021858">
    <property type="protein sequence ID" value="BBO23016.1"/>
    <property type="molecule type" value="Genomic_DNA"/>
</dbReference>
<protein>
    <submittedName>
        <fullName evidence="2">Anti-sigma-28 factor, FlgM family</fullName>
    </submittedName>
</protein>
<dbReference type="InterPro" id="IPR031316">
    <property type="entry name" value="FlgM_C"/>
</dbReference>
<dbReference type="KEGG" id="npy:NPRO_06110"/>
<reference evidence="2" key="1">
    <citation type="journal article" name="DNA Res.">
        <title>The physiological potential of anammox bacteria as revealed by their core genome structure.</title>
        <authorList>
            <person name="Okubo T."/>
            <person name="Toyoda A."/>
            <person name="Fukuhara K."/>
            <person name="Uchiyama I."/>
            <person name="Harigaya Y."/>
            <person name="Kuroiwa M."/>
            <person name="Suzuki T."/>
            <person name="Murakami Y."/>
            <person name="Suwa Y."/>
            <person name="Takami H."/>
        </authorList>
    </citation>
    <scope>NUCLEOTIDE SEQUENCE</scope>
    <source>
        <strain evidence="2">317325-2</strain>
    </source>
</reference>
<accession>A0A809S3C0</accession>